<gene>
    <name evidence="1" type="ORF">ACEUDJ_08545</name>
</gene>
<keyword evidence="2" id="KW-1185">Reference proteome</keyword>
<dbReference type="RefSeq" id="WP_408789440.1">
    <property type="nucleotide sequence ID" value="NZ_JBGXBU010000002.1"/>
</dbReference>
<accession>A0ABW9GP39</accession>
<dbReference type="Pfam" id="PF10982">
    <property type="entry name" value="DUF2789"/>
    <property type="match status" value="1"/>
</dbReference>
<reference evidence="1 2" key="1">
    <citation type="submission" date="2024-09" db="EMBL/GenBank/DDBJ databases">
        <title>Aeromonas strains Genome sequencing and assembly.</title>
        <authorList>
            <person name="Hu X."/>
            <person name="Tang B."/>
        </authorList>
    </citation>
    <scope>NUCLEOTIDE SEQUENCE [LARGE SCALE GENOMIC DNA]</scope>
    <source>
        <strain evidence="1 2">NB23SCDHY001</strain>
    </source>
</reference>
<protein>
    <submittedName>
        <fullName evidence="1">DUF2789 domain-containing protein</fullName>
    </submittedName>
</protein>
<comment type="caution">
    <text evidence="1">The sequence shown here is derived from an EMBL/GenBank/DDBJ whole genome shotgun (WGS) entry which is preliminary data.</text>
</comment>
<dbReference type="Proteomes" id="UP001630969">
    <property type="component" value="Unassembled WGS sequence"/>
</dbReference>
<dbReference type="EMBL" id="JBGXBU010000002">
    <property type="protein sequence ID" value="MFM4892906.1"/>
    <property type="molecule type" value="Genomic_DNA"/>
</dbReference>
<dbReference type="InterPro" id="IPR038086">
    <property type="entry name" value="DUF2789_sf"/>
</dbReference>
<sequence>MDPMVHDMPTLFAQLGLPNDADSLRRFIDSHTLRDGMALADAPFWNASQASFLRESLRDDAAWSETIDQLDVLLRQ</sequence>
<evidence type="ECO:0000313" key="1">
    <source>
        <dbReference type="EMBL" id="MFM4892906.1"/>
    </source>
</evidence>
<dbReference type="Gene3D" id="1.10.10.1130">
    <property type="entry name" value="Uncharacterised protein PF10982, DUF2789"/>
    <property type="match status" value="1"/>
</dbReference>
<dbReference type="InterPro" id="IPR021250">
    <property type="entry name" value="DUF2789"/>
</dbReference>
<name>A0ABW9GP39_9GAMM</name>
<evidence type="ECO:0000313" key="2">
    <source>
        <dbReference type="Proteomes" id="UP001630969"/>
    </source>
</evidence>
<proteinExistence type="predicted"/>
<dbReference type="GeneID" id="97220142"/>
<organism evidence="1 2">
    <name type="scientific">Aeromonas bivalvium</name>
    <dbReference type="NCBI Taxonomy" id="440079"/>
    <lineage>
        <taxon>Bacteria</taxon>
        <taxon>Pseudomonadati</taxon>
        <taxon>Pseudomonadota</taxon>
        <taxon>Gammaproteobacteria</taxon>
        <taxon>Aeromonadales</taxon>
        <taxon>Aeromonadaceae</taxon>
        <taxon>Aeromonas</taxon>
    </lineage>
</organism>